<evidence type="ECO:0000313" key="2">
    <source>
        <dbReference type="EMBL" id="CCA22509.1"/>
    </source>
</evidence>
<protein>
    <submittedName>
        <fullName evidence="2">Transmembrane protein putative</fullName>
    </submittedName>
</protein>
<sequence>MRTRLTAKDAFHSAAPNTAENQSASYLDIPQLTQPLWEPSSIPQSVLSTCKTDEEAAQAHDAYLREIEPFKHEKGVNFCPDCGHFANPLKSPELSNECICQSTQFHENAQFSDPNEEPQAPKEQLTSEPSLESITSSVFDCLDDEILIQEGLNATQPLEKDSNLPPISQVTTSKISPDLIEQSTPSPSFSNVTLEPKRKTHPSEKPGFCKQHSLDFDTSMLFESTETRSDRNLQKLHSLDYNLNILTENPSTPRGKVRIDTIAEMRSPAPTTRKLSAEIKAFIKIQTKFLHKYWRNDRKNIQCFPYCPEHGDYYRVRIENLQHTGKGVCRAPVKAHIHIPFQAESIQEDAFLILARCNNNYSPYASYGYRQTLSIAEMMVLEAASAVGIVRSYSQTRDFISFDVEFLPDVWKFDFELPKKRRHNFHEMHQPMEKDEVNVTSGEFVYYFEIDVYHIDRETLTFQRLGRVESALFEIASTRTLVRQRNRLMEEQRPPISLPQSFLDDRVENCIIPKKKVRIHLAQLARSSTIQSDTDTDTLSGSLPLAKNDIEKKHFEVSALVGAMIAVVSSPFAWISKAFRDRAMECAVWIRRCVWR</sequence>
<name>F0WMH7_9STRA</name>
<feature type="compositionally biased region" description="Basic and acidic residues" evidence="1">
    <location>
        <begin position="1"/>
        <end position="11"/>
    </location>
</feature>
<evidence type="ECO:0000256" key="1">
    <source>
        <dbReference type="SAM" id="MobiDB-lite"/>
    </source>
</evidence>
<gene>
    <name evidence="2" type="primary">AlNc14C156G7667</name>
    <name evidence="2" type="ORF">ALNC14_086520</name>
</gene>
<feature type="compositionally biased region" description="Basic and acidic residues" evidence="1">
    <location>
        <begin position="195"/>
        <end position="204"/>
    </location>
</feature>
<feature type="region of interest" description="Disordered" evidence="1">
    <location>
        <begin position="157"/>
        <end position="208"/>
    </location>
</feature>
<reference evidence="2" key="2">
    <citation type="submission" date="2011-02" db="EMBL/GenBank/DDBJ databases">
        <authorList>
            <person name="MacLean D."/>
        </authorList>
    </citation>
    <scope>NUCLEOTIDE SEQUENCE</scope>
</reference>
<keyword evidence="2" id="KW-0812">Transmembrane</keyword>
<accession>F0WMH7</accession>
<dbReference type="HOGENOM" id="CLU_458154_0_0_1"/>
<dbReference type="EMBL" id="FR824201">
    <property type="protein sequence ID" value="CCA22509.1"/>
    <property type="molecule type" value="Genomic_DNA"/>
</dbReference>
<feature type="region of interest" description="Disordered" evidence="1">
    <location>
        <begin position="1"/>
        <end position="22"/>
    </location>
</feature>
<proteinExistence type="predicted"/>
<reference evidence="2" key="1">
    <citation type="journal article" date="2011" name="PLoS Biol.">
        <title>Gene gain and loss during evolution of obligate parasitism in the white rust pathogen of Arabidopsis thaliana.</title>
        <authorList>
            <person name="Kemen E."/>
            <person name="Gardiner A."/>
            <person name="Schultz-Larsen T."/>
            <person name="Kemen A.C."/>
            <person name="Balmuth A.L."/>
            <person name="Robert-Seilaniantz A."/>
            <person name="Bailey K."/>
            <person name="Holub E."/>
            <person name="Studholme D.J."/>
            <person name="Maclean D."/>
            <person name="Jones J.D."/>
        </authorList>
    </citation>
    <scope>NUCLEOTIDE SEQUENCE</scope>
</reference>
<feature type="compositionally biased region" description="Polar residues" evidence="1">
    <location>
        <begin position="165"/>
        <end position="193"/>
    </location>
</feature>
<dbReference type="AlphaFoldDB" id="F0WMH7"/>
<organism evidence="2">
    <name type="scientific">Albugo laibachii Nc14</name>
    <dbReference type="NCBI Taxonomy" id="890382"/>
    <lineage>
        <taxon>Eukaryota</taxon>
        <taxon>Sar</taxon>
        <taxon>Stramenopiles</taxon>
        <taxon>Oomycota</taxon>
        <taxon>Peronosporomycetes</taxon>
        <taxon>Albuginales</taxon>
        <taxon>Albuginaceae</taxon>
        <taxon>Albugo</taxon>
    </lineage>
</organism>
<feature type="region of interest" description="Disordered" evidence="1">
    <location>
        <begin position="109"/>
        <end position="129"/>
    </location>
</feature>
<keyword evidence="2" id="KW-0472">Membrane</keyword>